<protein>
    <submittedName>
        <fullName evidence="1">Uncharacterized protein</fullName>
    </submittedName>
</protein>
<proteinExistence type="predicted"/>
<accession>A0A645JIY9</accession>
<reference evidence="1" key="1">
    <citation type="submission" date="2019-08" db="EMBL/GenBank/DDBJ databases">
        <authorList>
            <person name="Kucharzyk K."/>
            <person name="Murdoch R.W."/>
            <person name="Higgins S."/>
            <person name="Loffler F."/>
        </authorList>
    </citation>
    <scope>NUCLEOTIDE SEQUENCE</scope>
</reference>
<dbReference type="AlphaFoldDB" id="A0A645JIY9"/>
<organism evidence="1">
    <name type="scientific">bioreactor metagenome</name>
    <dbReference type="NCBI Taxonomy" id="1076179"/>
    <lineage>
        <taxon>unclassified sequences</taxon>
        <taxon>metagenomes</taxon>
        <taxon>ecological metagenomes</taxon>
    </lineage>
</organism>
<evidence type="ECO:0000313" key="1">
    <source>
        <dbReference type="EMBL" id="MPN63571.1"/>
    </source>
</evidence>
<sequence>MHVVVEQAGQYGSAFGVDGHDARRLRRGGDLFVAANGGDHAIPDEDGGMALAVFHGNHVCVYICNAVHLILRRNIYERSR</sequence>
<name>A0A645JIY9_9ZZZZ</name>
<gene>
    <name evidence="1" type="ORF">SDC9_211335</name>
</gene>
<dbReference type="EMBL" id="VSSQ01143186">
    <property type="protein sequence ID" value="MPN63571.1"/>
    <property type="molecule type" value="Genomic_DNA"/>
</dbReference>
<comment type="caution">
    <text evidence="1">The sequence shown here is derived from an EMBL/GenBank/DDBJ whole genome shotgun (WGS) entry which is preliminary data.</text>
</comment>